<sequence length="440" mass="49257">MKNIYLLLFFIVLMFILSCNDKTISNSTPEVIGDGDIIYYDPASAETNKYSFYKFDHAKGDKINVENTFKKIAESKKVILYLEDGVSRTKDDILNFLSEFEKDYPKEIDIYGEPSDLDRNGKIIFLMASLNTNSKQGGLSLGGYFSQRDLIVGKNGVRGEYLYVDAFWDISLILGVMMHELQHLINYNVNVLNNGKEMDIWLNESLSESTSHIFSPSMVERRVAAFNKIPYYSFYSWHLKYTDNSNIFARNLSVASYANGSMFMKWLDTKTGGDQKIYKEIASSVSYSNSSEQRLVESVKSLNSSLGDDMNTIMINWISDLNNNNDLGLGVNVSVLANSGSAYTNFMVNDQTKLVPGALVLSSISDADKITNTKVTKTSLSNGTFALLNNLKNKSAGYVDINNVVDISLTQSNASGVLGLETDDDLSVFKEDYFIDIIIE</sequence>
<dbReference type="AlphaFoldDB" id="A0AAC9TRB2"/>
<name>A0AAC9TRB2_9SPIR</name>
<dbReference type="RefSeq" id="WP_008730969.1">
    <property type="nucleotide sequence ID" value="NZ_CP019914.1"/>
</dbReference>
<evidence type="ECO:0008006" key="3">
    <source>
        <dbReference type="Google" id="ProtNLM"/>
    </source>
</evidence>
<dbReference type="PROSITE" id="PS51257">
    <property type="entry name" value="PROKAR_LIPOPROTEIN"/>
    <property type="match status" value="1"/>
</dbReference>
<dbReference type="EMBL" id="CP019914">
    <property type="protein sequence ID" value="ASJ20440.1"/>
    <property type="molecule type" value="Genomic_DNA"/>
</dbReference>
<protein>
    <recommendedName>
        <fullName evidence="3">Peptidase M30, hyicolysin</fullName>
    </recommendedName>
</protein>
<organism evidence="1 2">
    <name type="scientific">Brachyspira hampsonii</name>
    <dbReference type="NCBI Taxonomy" id="1287055"/>
    <lineage>
        <taxon>Bacteria</taxon>
        <taxon>Pseudomonadati</taxon>
        <taxon>Spirochaetota</taxon>
        <taxon>Spirochaetia</taxon>
        <taxon>Brachyspirales</taxon>
        <taxon>Brachyspiraceae</taxon>
        <taxon>Brachyspira</taxon>
    </lineage>
</organism>
<keyword evidence="2" id="KW-1185">Reference proteome</keyword>
<evidence type="ECO:0000313" key="1">
    <source>
        <dbReference type="EMBL" id="ASJ20440.1"/>
    </source>
</evidence>
<evidence type="ECO:0000313" key="2">
    <source>
        <dbReference type="Proteomes" id="UP000264880"/>
    </source>
</evidence>
<proteinExistence type="predicted"/>
<dbReference type="KEGG" id="bhp:BHAMNSH16_01690"/>
<dbReference type="Proteomes" id="UP000264880">
    <property type="component" value="Chromosome"/>
</dbReference>
<reference evidence="1 2" key="1">
    <citation type="submission" date="2017-02" db="EMBL/GenBank/DDBJ databases">
        <title>Complete genome sequence of Brachyspira hampsonii genomovar I strain NSH-16 (ATCC BAA-2463).</title>
        <authorList>
            <person name="Mirajkar N.S."/>
            <person name="Gebhart C.J."/>
        </authorList>
    </citation>
    <scope>NUCLEOTIDE SEQUENCE [LARGE SCALE GENOMIC DNA]</scope>
    <source>
        <strain evidence="1 2">NSH-16</strain>
    </source>
</reference>
<accession>A0AAC9TRB2</accession>
<gene>
    <name evidence="1" type="ORF">BHAMNSH16_01690</name>
</gene>